<protein>
    <recommendedName>
        <fullName evidence="2">HTH cro/C1-type domain-containing protein</fullName>
    </recommendedName>
</protein>
<keyword evidence="1" id="KW-0238">DNA-binding</keyword>
<dbReference type="EMBL" id="CP053452">
    <property type="protein sequence ID" value="QJW92951.1"/>
    <property type="molecule type" value="Genomic_DNA"/>
</dbReference>
<dbReference type="PROSITE" id="PS50943">
    <property type="entry name" value="HTH_CROC1"/>
    <property type="match status" value="1"/>
</dbReference>
<sequence>MRFAELLRELREKAGLTQQQLADRAGLPVTSLRNHEQGQRSPSWAAVVKLAKALGVTADTFSVCDEVSEPEKPAPNGKKPKK</sequence>
<dbReference type="InterPro" id="IPR050807">
    <property type="entry name" value="TransReg_Diox_bact_type"/>
</dbReference>
<dbReference type="GO" id="GO:0003677">
    <property type="term" value="F:DNA binding"/>
    <property type="evidence" value="ECO:0007669"/>
    <property type="project" value="UniProtKB-KW"/>
</dbReference>
<dbReference type="Pfam" id="PF13560">
    <property type="entry name" value="HTH_31"/>
    <property type="match status" value="1"/>
</dbReference>
<reference evidence="4" key="1">
    <citation type="submission" date="2020-05" db="EMBL/GenBank/DDBJ databases">
        <title>Frigoriglobus tundricola gen. nov., sp. nov., a psychrotolerant cellulolytic planctomycete of the family Gemmataceae with two divergent copies of 16S rRNA gene.</title>
        <authorList>
            <person name="Kulichevskaya I.S."/>
            <person name="Ivanova A.A."/>
            <person name="Naumoff D.G."/>
            <person name="Beletsky A.V."/>
            <person name="Rijpstra W.I.C."/>
            <person name="Sinninghe Damste J.S."/>
            <person name="Mardanov A.V."/>
            <person name="Ravin N.V."/>
            <person name="Dedysh S.N."/>
        </authorList>
    </citation>
    <scope>NUCLEOTIDE SEQUENCE [LARGE SCALE GENOMIC DNA]</scope>
    <source>
        <strain evidence="4">PL17</strain>
    </source>
</reference>
<dbReference type="CDD" id="cd00093">
    <property type="entry name" value="HTH_XRE"/>
    <property type="match status" value="1"/>
</dbReference>
<dbReference type="InterPro" id="IPR001387">
    <property type="entry name" value="Cro/C1-type_HTH"/>
</dbReference>
<dbReference type="GO" id="GO:0005829">
    <property type="term" value="C:cytosol"/>
    <property type="evidence" value="ECO:0007669"/>
    <property type="project" value="TreeGrafter"/>
</dbReference>
<dbReference type="SMART" id="SM00530">
    <property type="entry name" value="HTH_XRE"/>
    <property type="match status" value="1"/>
</dbReference>
<dbReference type="GO" id="GO:0003700">
    <property type="term" value="F:DNA-binding transcription factor activity"/>
    <property type="evidence" value="ECO:0007669"/>
    <property type="project" value="TreeGrafter"/>
</dbReference>
<dbReference type="RefSeq" id="WP_171469248.1">
    <property type="nucleotide sequence ID" value="NZ_CP053452.2"/>
</dbReference>
<organism evidence="3 4">
    <name type="scientific">Frigoriglobus tundricola</name>
    <dbReference type="NCBI Taxonomy" id="2774151"/>
    <lineage>
        <taxon>Bacteria</taxon>
        <taxon>Pseudomonadati</taxon>
        <taxon>Planctomycetota</taxon>
        <taxon>Planctomycetia</taxon>
        <taxon>Gemmatales</taxon>
        <taxon>Gemmataceae</taxon>
        <taxon>Frigoriglobus</taxon>
    </lineage>
</organism>
<keyword evidence="4" id="KW-1185">Reference proteome</keyword>
<evidence type="ECO:0000259" key="2">
    <source>
        <dbReference type="PROSITE" id="PS50943"/>
    </source>
</evidence>
<evidence type="ECO:0000313" key="3">
    <source>
        <dbReference type="EMBL" id="QJW92951.1"/>
    </source>
</evidence>
<dbReference type="SUPFAM" id="SSF47413">
    <property type="entry name" value="lambda repressor-like DNA-binding domains"/>
    <property type="match status" value="1"/>
</dbReference>
<name>A0A6M5YHZ8_9BACT</name>
<dbReference type="PANTHER" id="PTHR46797">
    <property type="entry name" value="HTH-TYPE TRANSCRIPTIONAL REGULATOR"/>
    <property type="match status" value="1"/>
</dbReference>
<feature type="domain" description="HTH cro/C1-type" evidence="2">
    <location>
        <begin position="7"/>
        <end position="61"/>
    </location>
</feature>
<dbReference type="KEGG" id="ftj:FTUN_0449"/>
<gene>
    <name evidence="3" type="ORF">FTUN_0449</name>
</gene>
<dbReference type="Proteomes" id="UP000503447">
    <property type="component" value="Chromosome"/>
</dbReference>
<evidence type="ECO:0000313" key="4">
    <source>
        <dbReference type="Proteomes" id="UP000503447"/>
    </source>
</evidence>
<accession>A0A6M5YHZ8</accession>
<proteinExistence type="predicted"/>
<dbReference type="Gene3D" id="1.10.260.40">
    <property type="entry name" value="lambda repressor-like DNA-binding domains"/>
    <property type="match status" value="1"/>
</dbReference>
<dbReference type="PANTHER" id="PTHR46797:SF1">
    <property type="entry name" value="METHYLPHOSPHONATE SYNTHASE"/>
    <property type="match status" value="1"/>
</dbReference>
<evidence type="ECO:0000256" key="1">
    <source>
        <dbReference type="ARBA" id="ARBA00023125"/>
    </source>
</evidence>
<dbReference type="AlphaFoldDB" id="A0A6M5YHZ8"/>
<dbReference type="InterPro" id="IPR010982">
    <property type="entry name" value="Lambda_DNA-bd_dom_sf"/>
</dbReference>